<evidence type="ECO:0000256" key="1">
    <source>
        <dbReference type="SAM" id="MobiDB-lite"/>
    </source>
</evidence>
<feature type="region of interest" description="Disordered" evidence="1">
    <location>
        <begin position="1"/>
        <end position="37"/>
    </location>
</feature>
<accession>A0ABN9GNQ9</accession>
<feature type="non-terminal residue" evidence="2">
    <location>
        <position position="1"/>
    </location>
</feature>
<organism evidence="2 3">
    <name type="scientific">Staurois parvus</name>
    <dbReference type="NCBI Taxonomy" id="386267"/>
    <lineage>
        <taxon>Eukaryota</taxon>
        <taxon>Metazoa</taxon>
        <taxon>Chordata</taxon>
        <taxon>Craniata</taxon>
        <taxon>Vertebrata</taxon>
        <taxon>Euteleostomi</taxon>
        <taxon>Amphibia</taxon>
        <taxon>Batrachia</taxon>
        <taxon>Anura</taxon>
        <taxon>Neobatrachia</taxon>
        <taxon>Ranoidea</taxon>
        <taxon>Ranidae</taxon>
        <taxon>Staurois</taxon>
    </lineage>
</organism>
<sequence length="47" mass="5099">INILPHSPPVRTPWEHTASRSGARCVPRTQRNTDSCTGPLCGQSVIT</sequence>
<proteinExistence type="predicted"/>
<gene>
    <name evidence="2" type="ORF">SPARVUS_LOCUS14309486</name>
</gene>
<protein>
    <submittedName>
        <fullName evidence="2">Uncharacterized protein</fullName>
    </submittedName>
</protein>
<comment type="caution">
    <text evidence="2">The sequence shown here is derived from an EMBL/GenBank/DDBJ whole genome shotgun (WGS) entry which is preliminary data.</text>
</comment>
<name>A0ABN9GNQ9_9NEOB</name>
<evidence type="ECO:0000313" key="3">
    <source>
        <dbReference type="Proteomes" id="UP001162483"/>
    </source>
</evidence>
<keyword evidence="3" id="KW-1185">Reference proteome</keyword>
<dbReference type="EMBL" id="CATNWA010018834">
    <property type="protein sequence ID" value="CAI9609780.1"/>
    <property type="molecule type" value="Genomic_DNA"/>
</dbReference>
<feature type="compositionally biased region" description="Pro residues" evidence="1">
    <location>
        <begin position="1"/>
        <end position="11"/>
    </location>
</feature>
<reference evidence="2" key="1">
    <citation type="submission" date="2023-05" db="EMBL/GenBank/DDBJ databases">
        <authorList>
            <person name="Stuckert A."/>
        </authorList>
    </citation>
    <scope>NUCLEOTIDE SEQUENCE</scope>
</reference>
<evidence type="ECO:0000313" key="2">
    <source>
        <dbReference type="EMBL" id="CAI9609780.1"/>
    </source>
</evidence>
<dbReference type="Proteomes" id="UP001162483">
    <property type="component" value="Unassembled WGS sequence"/>
</dbReference>